<proteinExistence type="predicted"/>
<dbReference type="EMBL" id="CAXAMM010027980">
    <property type="protein sequence ID" value="CAK9061923.1"/>
    <property type="molecule type" value="Genomic_DNA"/>
</dbReference>
<organism evidence="2 3">
    <name type="scientific">Durusdinium trenchii</name>
    <dbReference type="NCBI Taxonomy" id="1381693"/>
    <lineage>
        <taxon>Eukaryota</taxon>
        <taxon>Sar</taxon>
        <taxon>Alveolata</taxon>
        <taxon>Dinophyceae</taxon>
        <taxon>Suessiales</taxon>
        <taxon>Symbiodiniaceae</taxon>
        <taxon>Durusdinium</taxon>
    </lineage>
</organism>
<keyword evidence="1" id="KW-1133">Transmembrane helix</keyword>
<name>A0ABP0NET8_9DINO</name>
<comment type="caution">
    <text evidence="2">The sequence shown here is derived from an EMBL/GenBank/DDBJ whole genome shotgun (WGS) entry which is preliminary data.</text>
</comment>
<keyword evidence="1" id="KW-0472">Membrane</keyword>
<keyword evidence="1" id="KW-0812">Transmembrane</keyword>
<keyword evidence="3" id="KW-1185">Reference proteome</keyword>
<gene>
    <name evidence="2" type="ORF">SCF082_LOCUS32352</name>
</gene>
<evidence type="ECO:0000313" key="2">
    <source>
        <dbReference type="EMBL" id="CAK9061923.1"/>
    </source>
</evidence>
<evidence type="ECO:0000313" key="3">
    <source>
        <dbReference type="Proteomes" id="UP001642464"/>
    </source>
</evidence>
<sequence length="310" mass="34192">MQLGYPSDAASYNYGAAQPNLGFEGKNGLTKSPFGRSRRSINLPALALCLLLPWLIFSLVYSLCSLSIHYQSPELVILGEVVAGAVILGIAYSALQNLRGGEDGQSWYFFLLLSCGANLALAVILGNMNFRTNMVPFMDVNNMNEYDMVNPAESKGNQLMDAGRIHFVPESKLDISHSMGFRNMDTYCVAPISVGEQDNYDFWAVGLNCCSGHVADFHCGEFNNPTAHAGLRLMRDDLRSYFRLAVQQAEAAYNIRANHPIFFYWMQDPATEISAYESAAYTNWMVGIFVALGVQLLLVVIATVAFAKLC</sequence>
<feature type="transmembrane region" description="Helical" evidence="1">
    <location>
        <begin position="107"/>
        <end position="128"/>
    </location>
</feature>
<feature type="transmembrane region" description="Helical" evidence="1">
    <location>
        <begin position="75"/>
        <end position="95"/>
    </location>
</feature>
<dbReference type="Proteomes" id="UP001642464">
    <property type="component" value="Unassembled WGS sequence"/>
</dbReference>
<evidence type="ECO:0000256" key="1">
    <source>
        <dbReference type="SAM" id="Phobius"/>
    </source>
</evidence>
<feature type="transmembrane region" description="Helical" evidence="1">
    <location>
        <begin position="41"/>
        <end position="63"/>
    </location>
</feature>
<accession>A0ABP0NET8</accession>
<protein>
    <submittedName>
        <fullName evidence="2">Uncharacterized protein</fullName>
    </submittedName>
</protein>
<reference evidence="2 3" key="1">
    <citation type="submission" date="2024-02" db="EMBL/GenBank/DDBJ databases">
        <authorList>
            <person name="Chen Y."/>
            <person name="Shah S."/>
            <person name="Dougan E. K."/>
            <person name="Thang M."/>
            <person name="Chan C."/>
        </authorList>
    </citation>
    <scope>NUCLEOTIDE SEQUENCE [LARGE SCALE GENOMIC DNA]</scope>
</reference>
<feature type="transmembrane region" description="Helical" evidence="1">
    <location>
        <begin position="284"/>
        <end position="307"/>
    </location>
</feature>